<comment type="similarity">
    <text evidence="1">Belongs to the terpene synthase family.</text>
</comment>
<dbReference type="EMBL" id="RJTM01000016">
    <property type="protein sequence ID" value="RNL92593.1"/>
    <property type="molecule type" value="Genomic_DNA"/>
</dbReference>
<evidence type="ECO:0000256" key="1">
    <source>
        <dbReference type="RuleBase" id="RU366034"/>
    </source>
</evidence>
<dbReference type="InterPro" id="IPR034686">
    <property type="entry name" value="Terpene_cyclase-like_2"/>
</dbReference>
<dbReference type="Gene3D" id="1.10.600.10">
    <property type="entry name" value="Farnesyl Diphosphate Synthase"/>
    <property type="match status" value="1"/>
</dbReference>
<gene>
    <name evidence="2" type="ORF">ED312_03550</name>
</gene>
<keyword evidence="1" id="KW-0460">Magnesium</keyword>
<keyword evidence="1" id="KW-0479">Metal-binding</keyword>
<dbReference type="SFLD" id="SFLDS00005">
    <property type="entry name" value="Isoprenoid_Synthase_Type_I"/>
    <property type="match status" value="1"/>
</dbReference>
<dbReference type="SUPFAM" id="SSF48576">
    <property type="entry name" value="Terpenoid synthases"/>
    <property type="match status" value="1"/>
</dbReference>
<dbReference type="RefSeq" id="WP_123214636.1">
    <property type="nucleotide sequence ID" value="NZ_RJTM01000016.1"/>
</dbReference>
<comment type="cofactor">
    <cofactor evidence="1">
        <name>Mg(2+)</name>
        <dbReference type="ChEBI" id="CHEBI:18420"/>
    </cofactor>
</comment>
<dbReference type="GO" id="GO:0046872">
    <property type="term" value="F:metal ion binding"/>
    <property type="evidence" value="ECO:0007669"/>
    <property type="project" value="UniProtKB-KW"/>
</dbReference>
<dbReference type="SFLD" id="SFLDG01020">
    <property type="entry name" value="Terpene_Cyclase_Like_2"/>
    <property type="match status" value="1"/>
</dbReference>
<proteinExistence type="inferred from homology"/>
<dbReference type="AlphaFoldDB" id="A0A3N0EXG6"/>
<keyword evidence="3" id="KW-1185">Reference proteome</keyword>
<dbReference type="InterPro" id="IPR008949">
    <property type="entry name" value="Isoprenoid_synthase_dom_sf"/>
</dbReference>
<dbReference type="PANTHER" id="PTHR35201:SF4">
    <property type="entry name" value="BETA-PINACENE SYNTHASE-RELATED"/>
    <property type="match status" value="1"/>
</dbReference>
<comment type="caution">
    <text evidence="2">The sequence shown here is derived from an EMBL/GenBank/DDBJ whole genome shotgun (WGS) entry which is preliminary data.</text>
</comment>
<dbReference type="OrthoDB" id="1223397at2"/>
<name>A0A3N0EXG6_SINP1</name>
<organism evidence="2 3">
    <name type="scientific">Sinomicrobium pectinilyticum</name>
    <dbReference type="NCBI Taxonomy" id="1084421"/>
    <lineage>
        <taxon>Bacteria</taxon>
        <taxon>Pseudomonadati</taxon>
        <taxon>Bacteroidota</taxon>
        <taxon>Flavobacteriia</taxon>
        <taxon>Flavobacteriales</taxon>
        <taxon>Flavobacteriaceae</taxon>
        <taxon>Sinomicrobium</taxon>
    </lineage>
</organism>
<dbReference type="PANTHER" id="PTHR35201">
    <property type="entry name" value="TERPENE SYNTHASE"/>
    <property type="match status" value="1"/>
</dbReference>
<dbReference type="Pfam" id="PF19086">
    <property type="entry name" value="Terpene_syn_C_2"/>
    <property type="match status" value="1"/>
</dbReference>
<sequence length="336" mass="39754">MKKKISDEEFYSGLEGLPQIKYPFQDFIHPDYQKAREEYYAWIDDEYSFHSMEAREKHKKHHFVDIVTRALPFLKSMEEIRPLSVYTANGSMMDDYFDRCTLKEMYKISARIDDILTGRESEEPKEKGIFHFYWQLRQYAIKCELPETLYRRFVKAIHAVFDAYAEEKTYYRTNTTAPLPVYTLIRADTSGVPPFCIYVAIQKEYRTIPDEIFDHPHILRIQALCAFMVGIHNDIISLPKELHREGDTMNIVKVMQHDHKLSLRDAYVKSIELHDQYLDEFLILQKNLPFFGDFRDLVSDYVHDLGIMVAGIYKWHTADTTRYVNGGYVEGEYVSQ</sequence>
<dbReference type="Proteomes" id="UP000267469">
    <property type="component" value="Unassembled WGS sequence"/>
</dbReference>
<dbReference type="GO" id="GO:0010333">
    <property type="term" value="F:terpene synthase activity"/>
    <property type="evidence" value="ECO:0007669"/>
    <property type="project" value="InterPro"/>
</dbReference>
<accession>A0A3N0EXG6</accession>
<keyword evidence="1" id="KW-0456">Lyase</keyword>
<evidence type="ECO:0000313" key="3">
    <source>
        <dbReference type="Proteomes" id="UP000267469"/>
    </source>
</evidence>
<reference evidence="2 3" key="1">
    <citation type="submission" date="2018-10" db="EMBL/GenBank/DDBJ databases">
        <title>Sinomicrobium pectinilyticum sp. nov., a pectinase-producing bacterium isolated from alkaline and saline soil, and emended description of the genus Sinomicrobium.</title>
        <authorList>
            <person name="Cheng B."/>
            <person name="Li C."/>
            <person name="Lai Q."/>
            <person name="Du M."/>
            <person name="Shao Z."/>
            <person name="Xu P."/>
            <person name="Yang C."/>
        </authorList>
    </citation>
    <scope>NUCLEOTIDE SEQUENCE [LARGE SCALE GENOMIC DNA]</scope>
    <source>
        <strain evidence="2 3">5DNS001</strain>
    </source>
</reference>
<dbReference type="EC" id="4.2.3.-" evidence="1"/>
<protein>
    <recommendedName>
        <fullName evidence="1">Terpene synthase</fullName>
        <ecNumber evidence="1">4.2.3.-</ecNumber>
    </recommendedName>
</protein>
<evidence type="ECO:0000313" key="2">
    <source>
        <dbReference type="EMBL" id="RNL92593.1"/>
    </source>
</evidence>